<keyword evidence="1" id="KW-1133">Transmembrane helix</keyword>
<keyword evidence="3" id="KW-1185">Reference proteome</keyword>
<feature type="transmembrane region" description="Helical" evidence="1">
    <location>
        <begin position="193"/>
        <end position="211"/>
    </location>
</feature>
<feature type="transmembrane region" description="Helical" evidence="1">
    <location>
        <begin position="44"/>
        <end position="61"/>
    </location>
</feature>
<evidence type="ECO:0000313" key="2">
    <source>
        <dbReference type="EMBL" id="EGZ12506.1"/>
    </source>
</evidence>
<protein>
    <recommendedName>
        <fullName evidence="4">Transmembrane protein</fullName>
    </recommendedName>
</protein>
<keyword evidence="1" id="KW-0472">Membrane</keyword>
<sequence>GIVVALADMRIEYVKIIVRTFDFCFLQGSNTLWAVVLSLEMNDLRVLVVLVCWLNFMCWLLQETYLRTSYLIVGVALCEWVFYVMLLPTLSLELVDDLHHYTLLTARGRELSTQDVLANVIGNMAMFTLRNLYRRYQNVKYRKNQPEAAMQALGYRHLPMQMHLASEPYAYDSCDTVWPRIGSLAAIASWKLVFLYGSGMVGGSCAAFSMFVPENTFGADVSAVLSVVASIVCTGVFACSCQRQLLKRVVTSFHFLFLTTQMIATAFCVIDIFSRRWIPTCGVVSSLLLAYSVLTVDALMPVMKRRLRFQYSTVVGGIILFWLVESALLLDVLVLGNWNLQDRVLLDFTLLGQRAKFYVAPFMLSRIITIVVWSGRFVFVTATRHNDNALILLRGNVEFDLERWKREAYSDPLRTIQRQSVPGKDFA</sequence>
<dbReference type="InParanoid" id="G4ZX36"/>
<dbReference type="EMBL" id="JH159157">
    <property type="protein sequence ID" value="EGZ12506.1"/>
    <property type="molecule type" value="Genomic_DNA"/>
</dbReference>
<evidence type="ECO:0000256" key="1">
    <source>
        <dbReference type="SAM" id="Phobius"/>
    </source>
</evidence>
<dbReference type="OMA" id="FRWRRIG"/>
<proteinExistence type="predicted"/>
<keyword evidence="1" id="KW-0812">Transmembrane</keyword>
<feature type="transmembrane region" description="Helical" evidence="1">
    <location>
        <begin position="314"/>
        <end position="338"/>
    </location>
</feature>
<gene>
    <name evidence="2" type="ORF">PHYSODRAFT_516299</name>
</gene>
<dbReference type="GeneID" id="20659787"/>
<dbReference type="KEGG" id="psoj:PHYSODRAFT_516299"/>
<dbReference type="AlphaFoldDB" id="G4ZX36"/>
<feature type="transmembrane region" description="Helical" evidence="1">
    <location>
        <begin position="68"/>
        <end position="86"/>
    </location>
</feature>
<feature type="transmembrane region" description="Helical" evidence="1">
    <location>
        <begin position="223"/>
        <end position="241"/>
    </location>
</feature>
<name>G4ZX36_PHYSP</name>
<feature type="transmembrane region" description="Helical" evidence="1">
    <location>
        <begin position="116"/>
        <end position="133"/>
    </location>
</feature>
<reference evidence="2 3" key="1">
    <citation type="journal article" date="2006" name="Science">
        <title>Phytophthora genome sequences uncover evolutionary origins and mechanisms of pathogenesis.</title>
        <authorList>
            <person name="Tyler B.M."/>
            <person name="Tripathy S."/>
            <person name="Zhang X."/>
            <person name="Dehal P."/>
            <person name="Jiang R.H."/>
            <person name="Aerts A."/>
            <person name="Arredondo F.D."/>
            <person name="Baxter L."/>
            <person name="Bensasson D."/>
            <person name="Beynon J.L."/>
            <person name="Chapman J."/>
            <person name="Damasceno C.M."/>
            <person name="Dorrance A.E."/>
            <person name="Dou D."/>
            <person name="Dickerman A.W."/>
            <person name="Dubchak I.L."/>
            <person name="Garbelotto M."/>
            <person name="Gijzen M."/>
            <person name="Gordon S.G."/>
            <person name="Govers F."/>
            <person name="Grunwald N.J."/>
            <person name="Huang W."/>
            <person name="Ivors K.L."/>
            <person name="Jones R.W."/>
            <person name="Kamoun S."/>
            <person name="Krampis K."/>
            <person name="Lamour K.H."/>
            <person name="Lee M.K."/>
            <person name="McDonald W.H."/>
            <person name="Medina M."/>
            <person name="Meijer H.J."/>
            <person name="Nordberg E.K."/>
            <person name="Maclean D.J."/>
            <person name="Ospina-Giraldo M.D."/>
            <person name="Morris P.F."/>
            <person name="Phuntumart V."/>
            <person name="Putnam N.H."/>
            <person name="Rash S."/>
            <person name="Rose J.K."/>
            <person name="Sakihama Y."/>
            <person name="Salamov A.A."/>
            <person name="Savidor A."/>
            <person name="Scheuring C.F."/>
            <person name="Smith B.M."/>
            <person name="Sobral B.W."/>
            <person name="Terry A."/>
            <person name="Torto-Alalibo T.A."/>
            <person name="Win J."/>
            <person name="Xu Z."/>
            <person name="Zhang H."/>
            <person name="Grigoriev I.V."/>
            <person name="Rokhsar D.S."/>
            <person name="Boore J.L."/>
        </authorList>
    </citation>
    <scope>NUCLEOTIDE SEQUENCE [LARGE SCALE GENOMIC DNA]</scope>
    <source>
        <strain evidence="2 3">P6497</strain>
    </source>
</reference>
<evidence type="ECO:0000313" key="3">
    <source>
        <dbReference type="Proteomes" id="UP000002640"/>
    </source>
</evidence>
<feature type="transmembrane region" description="Helical" evidence="1">
    <location>
        <begin position="253"/>
        <end position="273"/>
    </location>
</feature>
<dbReference type="RefSeq" id="XP_009532839.1">
    <property type="nucleotide sequence ID" value="XM_009534544.1"/>
</dbReference>
<feature type="transmembrane region" description="Helical" evidence="1">
    <location>
        <begin position="285"/>
        <end position="302"/>
    </location>
</feature>
<organism evidence="2 3">
    <name type="scientific">Phytophthora sojae (strain P6497)</name>
    <name type="common">Soybean stem and root rot agent</name>
    <name type="synonym">Phytophthora megasperma f. sp. glycines</name>
    <dbReference type="NCBI Taxonomy" id="1094619"/>
    <lineage>
        <taxon>Eukaryota</taxon>
        <taxon>Sar</taxon>
        <taxon>Stramenopiles</taxon>
        <taxon>Oomycota</taxon>
        <taxon>Peronosporomycetes</taxon>
        <taxon>Peronosporales</taxon>
        <taxon>Peronosporaceae</taxon>
        <taxon>Phytophthora</taxon>
    </lineage>
</organism>
<feature type="transmembrane region" description="Helical" evidence="1">
    <location>
        <begin position="358"/>
        <end position="379"/>
    </location>
</feature>
<accession>G4ZX36</accession>
<dbReference type="Proteomes" id="UP000002640">
    <property type="component" value="Unassembled WGS sequence"/>
</dbReference>
<evidence type="ECO:0008006" key="4">
    <source>
        <dbReference type="Google" id="ProtNLM"/>
    </source>
</evidence>
<feature type="non-terminal residue" evidence="2">
    <location>
        <position position="1"/>
    </location>
</feature>